<dbReference type="PANTHER" id="PTHR47545:SF2">
    <property type="entry name" value="CC-ADDING TRNA NUCLEOTIDYLTRANSFERASE"/>
    <property type="match status" value="1"/>
</dbReference>
<dbReference type="Gene3D" id="1.10.3090.10">
    <property type="entry name" value="cca-adding enzyme, domain 2"/>
    <property type="match status" value="1"/>
</dbReference>
<dbReference type="GO" id="GO:0046872">
    <property type="term" value="F:metal ion binding"/>
    <property type="evidence" value="ECO:0007669"/>
    <property type="project" value="UniProtKB-KW"/>
</dbReference>
<dbReference type="InterPro" id="IPR043519">
    <property type="entry name" value="NT_sf"/>
</dbReference>
<dbReference type="InterPro" id="IPR002646">
    <property type="entry name" value="PolA_pol_head_dom"/>
</dbReference>
<evidence type="ECO:0000313" key="15">
    <source>
        <dbReference type="Proteomes" id="UP000005540"/>
    </source>
</evidence>
<sequence>MFGIDKLLNKIFNKQKDEKLEDLEIKENYIHGLIFYNSYFDYVAKALPKGSFCFLVGGWVRDRIINRPIGENIDIDFIITADPLQVVNNLKKFIKGDIFQFEKEKKVATFLFKENNYNYRFDFSYLDISDILSNPDIDFYQKEESILERLIKDLLERDFTINAIAVNFDDTSSLSASTTVLIDPSNGFKDLQDGIIRPISIENIIKDPVRILRGYRLALELDFTIDKEFEKFVKNNPNLIEKSPKERIRDELLKIISNENSKDTLNKLLENKILKKVISENLKDLKLYESLEENLKKNLNL</sequence>
<evidence type="ECO:0000259" key="12">
    <source>
        <dbReference type="Pfam" id="PF01743"/>
    </source>
</evidence>
<comment type="caution">
    <text evidence="14">The sequence shown here is derived from an EMBL/GenBank/DDBJ whole genome shotgun (WGS) entry which is preliminary data.</text>
</comment>
<dbReference type="PANTHER" id="PTHR47545">
    <property type="entry name" value="MULTIFUNCTIONAL CCA PROTEIN"/>
    <property type="match status" value="1"/>
</dbReference>
<dbReference type="InterPro" id="IPR050124">
    <property type="entry name" value="tRNA_CCA-adding_enzyme"/>
</dbReference>
<name>C4FIV2_9AQUI</name>
<proteinExistence type="inferred from homology"/>
<evidence type="ECO:0000256" key="7">
    <source>
        <dbReference type="ARBA" id="ARBA00022723"/>
    </source>
</evidence>
<dbReference type="OrthoDB" id="9805698at2"/>
<evidence type="ECO:0000256" key="11">
    <source>
        <dbReference type="RuleBase" id="RU003953"/>
    </source>
</evidence>
<keyword evidence="7" id="KW-0479">Metal-binding</keyword>
<evidence type="ECO:0000256" key="9">
    <source>
        <dbReference type="ARBA" id="ARBA00022842"/>
    </source>
</evidence>
<accession>C4FIV2</accession>
<keyword evidence="5" id="KW-0819">tRNA processing</keyword>
<comment type="cofactor">
    <cofactor evidence="1">
        <name>Mg(2+)</name>
        <dbReference type="ChEBI" id="CHEBI:18420"/>
    </cofactor>
</comment>
<dbReference type="GO" id="GO:0016779">
    <property type="term" value="F:nucleotidyltransferase activity"/>
    <property type="evidence" value="ECO:0007669"/>
    <property type="project" value="UniProtKB-KW"/>
</dbReference>
<protein>
    <submittedName>
        <fullName evidence="14">Poly A polymerase</fullName>
    </submittedName>
</protein>
<keyword evidence="8" id="KW-0547">Nucleotide-binding</keyword>
<evidence type="ECO:0000256" key="4">
    <source>
        <dbReference type="ARBA" id="ARBA00022679"/>
    </source>
</evidence>
<evidence type="ECO:0000256" key="1">
    <source>
        <dbReference type="ARBA" id="ARBA00001946"/>
    </source>
</evidence>
<gene>
    <name evidence="14" type="ORF">SULYE_0492</name>
</gene>
<dbReference type="RefSeq" id="WP_007546090.1">
    <property type="nucleotide sequence ID" value="NZ_ABZS01000033.1"/>
</dbReference>
<dbReference type="EMBL" id="ABZS01000033">
    <property type="protein sequence ID" value="EEP61000.1"/>
    <property type="molecule type" value="Genomic_DNA"/>
</dbReference>
<evidence type="ECO:0000256" key="10">
    <source>
        <dbReference type="ARBA" id="ARBA00022884"/>
    </source>
</evidence>
<evidence type="ECO:0000256" key="6">
    <source>
        <dbReference type="ARBA" id="ARBA00022695"/>
    </source>
</evidence>
<dbReference type="Gene3D" id="3.30.460.10">
    <property type="entry name" value="Beta Polymerase, domain 2"/>
    <property type="match status" value="1"/>
</dbReference>
<dbReference type="InterPro" id="IPR032828">
    <property type="entry name" value="PolyA_RNA-bd"/>
</dbReference>
<keyword evidence="4 11" id="KW-0808">Transferase</keyword>
<dbReference type="SUPFAM" id="SSF81301">
    <property type="entry name" value="Nucleotidyltransferase"/>
    <property type="match status" value="1"/>
</dbReference>
<dbReference type="GO" id="GO:0000166">
    <property type="term" value="F:nucleotide binding"/>
    <property type="evidence" value="ECO:0007669"/>
    <property type="project" value="UniProtKB-KW"/>
</dbReference>
<reference evidence="14 15" key="1">
    <citation type="submission" date="2009-04" db="EMBL/GenBank/DDBJ databases">
        <authorList>
            <person name="Reysenbach A.-L."/>
            <person name="Heidelberg J.F."/>
            <person name="Nelson W.C."/>
        </authorList>
    </citation>
    <scope>NUCLEOTIDE SEQUENCE [LARGE SCALE GENOMIC DNA]</scope>
    <source>
        <strain evidence="14 15">SS-5</strain>
    </source>
</reference>
<comment type="similarity">
    <text evidence="2 11">Belongs to the tRNA nucleotidyltransferase/poly(A) polymerase family.</text>
</comment>
<evidence type="ECO:0000256" key="3">
    <source>
        <dbReference type="ARBA" id="ARBA00022555"/>
    </source>
</evidence>
<keyword evidence="10 11" id="KW-0694">RNA-binding</keyword>
<keyword evidence="6" id="KW-0548">Nucleotidyltransferase</keyword>
<evidence type="ECO:0000256" key="2">
    <source>
        <dbReference type="ARBA" id="ARBA00007265"/>
    </source>
</evidence>
<organism evidence="14 15">
    <name type="scientific">Sulfurihydrogenibium yellowstonense SS-5</name>
    <dbReference type="NCBI Taxonomy" id="432331"/>
    <lineage>
        <taxon>Bacteria</taxon>
        <taxon>Pseudomonadati</taxon>
        <taxon>Aquificota</taxon>
        <taxon>Aquificia</taxon>
        <taxon>Aquificales</taxon>
        <taxon>Hydrogenothermaceae</taxon>
        <taxon>Sulfurihydrogenibium</taxon>
    </lineage>
</organism>
<dbReference type="Pfam" id="PF01743">
    <property type="entry name" value="PolyA_pol"/>
    <property type="match status" value="1"/>
</dbReference>
<evidence type="ECO:0000256" key="8">
    <source>
        <dbReference type="ARBA" id="ARBA00022741"/>
    </source>
</evidence>
<keyword evidence="3" id="KW-0820">tRNA-binding</keyword>
<keyword evidence="15" id="KW-1185">Reference proteome</keyword>
<evidence type="ECO:0000256" key="5">
    <source>
        <dbReference type="ARBA" id="ARBA00022694"/>
    </source>
</evidence>
<dbReference type="Proteomes" id="UP000005540">
    <property type="component" value="Unassembled WGS sequence"/>
</dbReference>
<evidence type="ECO:0000313" key="14">
    <source>
        <dbReference type="EMBL" id="EEP61000.1"/>
    </source>
</evidence>
<evidence type="ECO:0000259" key="13">
    <source>
        <dbReference type="Pfam" id="PF12627"/>
    </source>
</evidence>
<dbReference type="AlphaFoldDB" id="C4FIV2"/>
<dbReference type="Pfam" id="PF12627">
    <property type="entry name" value="PolyA_pol_RNAbd"/>
    <property type="match status" value="1"/>
</dbReference>
<dbReference type="GO" id="GO:0000049">
    <property type="term" value="F:tRNA binding"/>
    <property type="evidence" value="ECO:0007669"/>
    <property type="project" value="UniProtKB-KW"/>
</dbReference>
<feature type="domain" description="tRNA nucleotidyltransferase/poly(A) polymerase RNA and SrmB- binding" evidence="13">
    <location>
        <begin position="222"/>
        <end position="278"/>
    </location>
</feature>
<keyword evidence="9" id="KW-0460">Magnesium</keyword>
<dbReference type="GO" id="GO:0008033">
    <property type="term" value="P:tRNA processing"/>
    <property type="evidence" value="ECO:0007669"/>
    <property type="project" value="UniProtKB-KW"/>
</dbReference>
<feature type="domain" description="Poly A polymerase head" evidence="12">
    <location>
        <begin position="53"/>
        <end position="197"/>
    </location>
</feature>
<dbReference type="SUPFAM" id="SSF81891">
    <property type="entry name" value="Poly A polymerase C-terminal region-like"/>
    <property type="match status" value="1"/>
</dbReference>